<gene>
    <name evidence="2" type="ORF">B0187_06330</name>
</gene>
<feature type="compositionally biased region" description="Basic residues" evidence="1">
    <location>
        <begin position="61"/>
        <end position="79"/>
    </location>
</feature>
<dbReference type="EMBL" id="MUYA01000008">
    <property type="protein sequence ID" value="OOR98876.1"/>
    <property type="molecule type" value="Genomic_DNA"/>
</dbReference>
<reference evidence="2 3" key="1">
    <citation type="submission" date="2017-02" db="EMBL/GenBank/DDBJ databases">
        <title>Draft genome sequence of Haemophilus paracuniculus CCUG 43573 type strain.</title>
        <authorList>
            <person name="Engstrom-Jakobsson H."/>
            <person name="Salva-Serra F."/>
            <person name="Thorell K."/>
            <person name="Gonzales-Siles L."/>
            <person name="Karlsson R."/>
            <person name="Boulund F."/>
            <person name="Engstrand L."/>
            <person name="Kristiansson E."/>
            <person name="Moore E."/>
        </authorList>
    </citation>
    <scope>NUCLEOTIDE SEQUENCE [LARGE SCALE GENOMIC DNA]</scope>
    <source>
        <strain evidence="2 3">CCUG 43573</strain>
    </source>
</reference>
<dbReference type="AlphaFoldDB" id="A0A1T0ART2"/>
<comment type="caution">
    <text evidence="2">The sequence shown here is derived from an EMBL/GenBank/DDBJ whole genome shotgun (WGS) entry which is preliminary data.</text>
</comment>
<feature type="region of interest" description="Disordered" evidence="1">
    <location>
        <begin position="44"/>
        <end position="79"/>
    </location>
</feature>
<name>A0A1T0ART2_9PAST</name>
<evidence type="ECO:0000313" key="2">
    <source>
        <dbReference type="EMBL" id="OOR98876.1"/>
    </source>
</evidence>
<dbReference type="STRING" id="734.B0187_06330"/>
<dbReference type="Proteomes" id="UP000190867">
    <property type="component" value="Unassembled WGS sequence"/>
</dbReference>
<accession>A0A1T0ART2</accession>
<organism evidence="2 3">
    <name type="scientific">Haemophilus paracuniculus</name>
    <dbReference type="NCBI Taxonomy" id="734"/>
    <lineage>
        <taxon>Bacteria</taxon>
        <taxon>Pseudomonadati</taxon>
        <taxon>Pseudomonadota</taxon>
        <taxon>Gammaproteobacteria</taxon>
        <taxon>Pasteurellales</taxon>
        <taxon>Pasteurellaceae</taxon>
        <taxon>Haemophilus</taxon>
    </lineage>
</organism>
<protein>
    <submittedName>
        <fullName evidence="2">Uncharacterized protein</fullName>
    </submittedName>
</protein>
<proteinExistence type="predicted"/>
<keyword evidence="3" id="KW-1185">Reference proteome</keyword>
<evidence type="ECO:0000313" key="3">
    <source>
        <dbReference type="Proteomes" id="UP000190867"/>
    </source>
</evidence>
<sequence length="79" mass="9298">MLTHKITLPDGTIIEIFVGGENTTPQKVAEALKDVRFDTFEQWKQKERAKRRAKERAEAKRKAKRQHKRKANQKRRAKA</sequence>
<evidence type="ECO:0000256" key="1">
    <source>
        <dbReference type="SAM" id="MobiDB-lite"/>
    </source>
</evidence>